<comment type="caution">
    <text evidence="2">The sequence shown here is derived from an EMBL/GenBank/DDBJ whole genome shotgun (WGS) entry which is preliminary data.</text>
</comment>
<keyword evidence="1" id="KW-0233">DNA recombination</keyword>
<dbReference type="InterPro" id="IPR011010">
    <property type="entry name" value="DNA_brk_join_enz"/>
</dbReference>
<sequence>MTQQRVHADGQVVVAPPKSVATLALAARTDLKVVQAMLGHASIVLTADTYVSVLPEVAHEAARETARLVLKAASALGRPLGG</sequence>
<accession>A0ABR9M264</accession>
<name>A0ABR9M264_9ACTN</name>
<gene>
    <name evidence="2" type="ORF">H4W80_004948</name>
</gene>
<protein>
    <submittedName>
        <fullName evidence="2">Site-specific recombinase XerC</fullName>
    </submittedName>
</protein>
<dbReference type="EMBL" id="JADBEK010000001">
    <property type="protein sequence ID" value="MBE1586690.1"/>
    <property type="molecule type" value="Genomic_DNA"/>
</dbReference>
<evidence type="ECO:0000313" key="2">
    <source>
        <dbReference type="EMBL" id="MBE1586690.1"/>
    </source>
</evidence>
<proteinExistence type="predicted"/>
<keyword evidence="3" id="KW-1185">Reference proteome</keyword>
<reference evidence="2 3" key="1">
    <citation type="submission" date="2020-10" db="EMBL/GenBank/DDBJ databases">
        <title>Sequencing the genomes of 1000 actinobacteria strains.</title>
        <authorList>
            <person name="Klenk H.-P."/>
        </authorList>
    </citation>
    <scope>NUCLEOTIDE SEQUENCE [LARGE SCALE GENOMIC DNA]</scope>
    <source>
        <strain evidence="2 3">DSM 43173</strain>
    </source>
</reference>
<dbReference type="InterPro" id="IPR013762">
    <property type="entry name" value="Integrase-like_cat_sf"/>
</dbReference>
<dbReference type="RefSeq" id="WP_192787218.1">
    <property type="nucleotide sequence ID" value="NZ_JADBEK010000001.1"/>
</dbReference>
<organism evidence="2 3">
    <name type="scientific">Nonomuraea angiospora</name>
    <dbReference type="NCBI Taxonomy" id="46172"/>
    <lineage>
        <taxon>Bacteria</taxon>
        <taxon>Bacillati</taxon>
        <taxon>Actinomycetota</taxon>
        <taxon>Actinomycetes</taxon>
        <taxon>Streptosporangiales</taxon>
        <taxon>Streptosporangiaceae</taxon>
        <taxon>Nonomuraea</taxon>
    </lineage>
</organism>
<evidence type="ECO:0000313" key="3">
    <source>
        <dbReference type="Proteomes" id="UP000633509"/>
    </source>
</evidence>
<dbReference type="Gene3D" id="1.10.443.10">
    <property type="entry name" value="Intergrase catalytic core"/>
    <property type="match status" value="1"/>
</dbReference>
<dbReference type="SUPFAM" id="SSF56349">
    <property type="entry name" value="DNA breaking-rejoining enzymes"/>
    <property type="match status" value="1"/>
</dbReference>
<dbReference type="Proteomes" id="UP000633509">
    <property type="component" value="Unassembled WGS sequence"/>
</dbReference>
<evidence type="ECO:0000256" key="1">
    <source>
        <dbReference type="ARBA" id="ARBA00023172"/>
    </source>
</evidence>